<dbReference type="SUPFAM" id="SSF48264">
    <property type="entry name" value="Cytochrome P450"/>
    <property type="match status" value="1"/>
</dbReference>
<dbReference type="PRINTS" id="PR00463">
    <property type="entry name" value="EP450I"/>
</dbReference>
<dbReference type="PRINTS" id="PR00385">
    <property type="entry name" value="P450"/>
</dbReference>
<dbReference type="PANTHER" id="PTHR24305">
    <property type="entry name" value="CYTOCHROME P450"/>
    <property type="match status" value="1"/>
</dbReference>
<dbReference type="InterPro" id="IPR050121">
    <property type="entry name" value="Cytochrome_P450_monoxygenase"/>
</dbReference>
<dbReference type="Gene3D" id="1.10.630.10">
    <property type="entry name" value="Cytochrome P450"/>
    <property type="match status" value="1"/>
</dbReference>
<reference evidence="2 3" key="1">
    <citation type="submission" date="2023-06" db="EMBL/GenBank/DDBJ databases">
        <title>Rhodococcus indonesiensis sp. nov a new member of the Rhodococcus ruber lineage isolated from a sediment of neutral hot spring.</title>
        <authorList>
            <person name="Kusuma A.B."/>
            <person name="Fenylestari G."/>
            <person name="Ammar F."/>
            <person name="Nouioui I."/>
            <person name="Goodfellow M."/>
        </authorList>
    </citation>
    <scope>NUCLEOTIDE SEQUENCE [LARGE SCALE GENOMIC DNA]</scope>
    <source>
        <strain evidence="2 3">CSLK01-03</strain>
    </source>
</reference>
<dbReference type="Proteomes" id="UP001233164">
    <property type="component" value="Unassembled WGS sequence"/>
</dbReference>
<name>A0ABT7RV31_9NOCA</name>
<sequence length="468" mass="52204">MSTMRPRAARIRAAGRGAVRTVTAGADPDRYFRWRRDRDGDPFEVRFPGFAPILFTGHPEGARDIFRAPVDLVEPPTPNPIAPMVGDSSLILISGERHRRERKLLTPPLHGERMRAYGEIIRNSTLDEIAGWIPGRTVDSRAALRAITLRVILEAVFGLSDADRSAAYTRVVADFLAAYTGPLMLVPLLRHGMFGRAPWDRFVRARDEFDALLTEDIARRRAGPEDGRPDILSMLLTATYDDGSRMDDAELREELRTLLVAGHETTATSVCWALFHLHRHPDVRARVMAEVRNLGSTATPEQLARLPYLTAVCNETLRLHPPVPIVLRRLTGPLHVRGVPVAPGATVGIALPLLHSHPGVWERPDRFDPGRFVGRRYSPFEFAPFGGAHRRCIGSALADYEMPIVLATILSRVRLALPERDRRRRPPVSVPHNIATGPRRPIMLDVLGPRHAQDRSVRRPVPRGTAPC</sequence>
<comment type="caution">
    <text evidence="2">The sequence shown here is derived from an EMBL/GenBank/DDBJ whole genome shotgun (WGS) entry which is preliminary data.</text>
</comment>
<dbReference type="InterPro" id="IPR036396">
    <property type="entry name" value="Cyt_P450_sf"/>
</dbReference>
<comment type="similarity">
    <text evidence="1">Belongs to the cytochrome P450 family.</text>
</comment>
<dbReference type="InterPro" id="IPR001128">
    <property type="entry name" value="Cyt_P450"/>
</dbReference>
<dbReference type="InterPro" id="IPR002401">
    <property type="entry name" value="Cyt_P450_E_grp-I"/>
</dbReference>
<dbReference type="PANTHER" id="PTHR24305:SF166">
    <property type="entry name" value="CYTOCHROME P450 12A4, MITOCHONDRIAL-RELATED"/>
    <property type="match status" value="1"/>
</dbReference>
<evidence type="ECO:0000313" key="2">
    <source>
        <dbReference type="EMBL" id="MDM7491511.1"/>
    </source>
</evidence>
<dbReference type="RefSeq" id="WP_289382336.1">
    <property type="nucleotide sequence ID" value="NZ_JAUBOF010000172.1"/>
</dbReference>
<organism evidence="2 3">
    <name type="scientific">Rhodococcus indonesiensis</name>
    <dbReference type="NCBI Taxonomy" id="3055869"/>
    <lineage>
        <taxon>Bacteria</taxon>
        <taxon>Bacillati</taxon>
        <taxon>Actinomycetota</taxon>
        <taxon>Actinomycetes</taxon>
        <taxon>Mycobacteriales</taxon>
        <taxon>Nocardiaceae</taxon>
        <taxon>Rhodococcus</taxon>
    </lineage>
</organism>
<dbReference type="Pfam" id="PF00067">
    <property type="entry name" value="p450"/>
    <property type="match status" value="1"/>
</dbReference>
<accession>A0ABT7RV31</accession>
<proteinExistence type="inferred from homology"/>
<gene>
    <name evidence="2" type="ORF">QT969_24835</name>
</gene>
<dbReference type="EMBL" id="JAUBOF010000172">
    <property type="protein sequence ID" value="MDM7491511.1"/>
    <property type="molecule type" value="Genomic_DNA"/>
</dbReference>
<keyword evidence="3" id="KW-1185">Reference proteome</keyword>
<evidence type="ECO:0000313" key="3">
    <source>
        <dbReference type="Proteomes" id="UP001233164"/>
    </source>
</evidence>
<dbReference type="CDD" id="cd11053">
    <property type="entry name" value="CYP110-like"/>
    <property type="match status" value="1"/>
</dbReference>
<evidence type="ECO:0000256" key="1">
    <source>
        <dbReference type="ARBA" id="ARBA00010617"/>
    </source>
</evidence>
<protein>
    <submittedName>
        <fullName evidence="2">Cytochrome P450</fullName>
    </submittedName>
</protein>